<evidence type="ECO:0008006" key="3">
    <source>
        <dbReference type="Google" id="ProtNLM"/>
    </source>
</evidence>
<name>A0A225WMY2_9STRA</name>
<comment type="caution">
    <text evidence="1">The sequence shown here is derived from an EMBL/GenBank/DDBJ whole genome shotgun (WGS) entry which is preliminary data.</text>
</comment>
<sequence length="63" mass="7188">MTACEHMDVFDLVLTQYDLRLDDMVAVVVNNTVTNKAISRRVGCQNCTAHRFNLARGFVWNLT</sequence>
<gene>
    <name evidence="1" type="ORF">PHMEG_0007251</name>
</gene>
<evidence type="ECO:0000313" key="1">
    <source>
        <dbReference type="EMBL" id="OWZ18628.1"/>
    </source>
</evidence>
<dbReference type="AlphaFoldDB" id="A0A225WMY2"/>
<protein>
    <recommendedName>
        <fullName evidence="3">Transposase</fullName>
    </recommendedName>
</protein>
<accession>A0A225WMY2</accession>
<evidence type="ECO:0000313" key="2">
    <source>
        <dbReference type="Proteomes" id="UP000198211"/>
    </source>
</evidence>
<organism evidence="1 2">
    <name type="scientific">Phytophthora megakarya</name>
    <dbReference type="NCBI Taxonomy" id="4795"/>
    <lineage>
        <taxon>Eukaryota</taxon>
        <taxon>Sar</taxon>
        <taxon>Stramenopiles</taxon>
        <taxon>Oomycota</taxon>
        <taxon>Peronosporomycetes</taxon>
        <taxon>Peronosporales</taxon>
        <taxon>Peronosporaceae</taxon>
        <taxon>Phytophthora</taxon>
    </lineage>
</organism>
<proteinExistence type="predicted"/>
<dbReference type="EMBL" id="NBNE01000561">
    <property type="protein sequence ID" value="OWZ18628.1"/>
    <property type="molecule type" value="Genomic_DNA"/>
</dbReference>
<keyword evidence="2" id="KW-1185">Reference proteome</keyword>
<reference evidence="2" key="1">
    <citation type="submission" date="2017-03" db="EMBL/GenBank/DDBJ databases">
        <title>Phytopthora megakarya and P. palmivora, two closely related causual agents of cacao black pod achieved similar genome size and gene model numbers by different mechanisms.</title>
        <authorList>
            <person name="Ali S."/>
            <person name="Shao J."/>
            <person name="Larry D.J."/>
            <person name="Kronmiller B."/>
            <person name="Shen D."/>
            <person name="Strem M.D."/>
            <person name="Melnick R.L."/>
            <person name="Guiltinan M.J."/>
            <person name="Tyler B.M."/>
            <person name="Meinhardt L.W."/>
            <person name="Bailey B.A."/>
        </authorList>
    </citation>
    <scope>NUCLEOTIDE SEQUENCE [LARGE SCALE GENOMIC DNA]</scope>
    <source>
        <strain evidence="2">zdho120</strain>
    </source>
</reference>
<dbReference type="Proteomes" id="UP000198211">
    <property type="component" value="Unassembled WGS sequence"/>
</dbReference>